<dbReference type="GeneID" id="115874989"/>
<dbReference type="InterPro" id="IPR048325">
    <property type="entry name" value="ZSWIM3_N"/>
</dbReference>
<protein>
    <submittedName>
        <fullName evidence="3">Uncharacterized protein LOC115874989</fullName>
    </submittedName>
</protein>
<organism evidence="2 3">
    <name type="scientific">Sitophilus oryzae</name>
    <name type="common">Rice weevil</name>
    <name type="synonym">Curculio oryzae</name>
    <dbReference type="NCBI Taxonomy" id="7048"/>
    <lineage>
        <taxon>Eukaryota</taxon>
        <taxon>Metazoa</taxon>
        <taxon>Ecdysozoa</taxon>
        <taxon>Arthropoda</taxon>
        <taxon>Hexapoda</taxon>
        <taxon>Insecta</taxon>
        <taxon>Pterygota</taxon>
        <taxon>Neoptera</taxon>
        <taxon>Endopterygota</taxon>
        <taxon>Coleoptera</taxon>
        <taxon>Polyphaga</taxon>
        <taxon>Cucujiformia</taxon>
        <taxon>Curculionidae</taxon>
        <taxon>Dryophthorinae</taxon>
        <taxon>Sitophilus</taxon>
    </lineage>
</organism>
<name>A0A6J2X588_SITOR</name>
<dbReference type="OrthoDB" id="124789at2759"/>
<gene>
    <name evidence="3" type="primary">LOC115874989</name>
</gene>
<sequence length="248" mass="29193">MDESLIENCDDLVRVKLGFQIGEQFTSFKEFQEKLLTRARANFVRFSRKDSRTIEAARKIINRTYQADLIFYQLKYACFYSNKSRTNNKPLKRKRRSLRQKIDTPCPAFISLRLSEDDRALEIINMVEYHNHPVTEEDYQKLIPKKKSLEDEEGNISFENINTPEDKYKIVLNKCRHIARIASLSSPSKVQEILKNMDDYVFYLKYSFPNSEVDELIEGEQQIETSIVDPLLHNENIKIIVESDPNIE</sequence>
<dbReference type="KEGG" id="soy:115874989"/>
<dbReference type="RefSeq" id="XP_030746165.1">
    <property type="nucleotide sequence ID" value="XM_030890305.1"/>
</dbReference>
<keyword evidence="2" id="KW-1185">Reference proteome</keyword>
<dbReference type="AlphaFoldDB" id="A0A6J2X588"/>
<evidence type="ECO:0000313" key="3">
    <source>
        <dbReference type="RefSeq" id="XP_030746165.1"/>
    </source>
</evidence>
<evidence type="ECO:0000313" key="2">
    <source>
        <dbReference type="Proteomes" id="UP000504635"/>
    </source>
</evidence>
<dbReference type="Proteomes" id="UP000504635">
    <property type="component" value="Unplaced"/>
</dbReference>
<reference evidence="3" key="1">
    <citation type="submission" date="2025-08" db="UniProtKB">
        <authorList>
            <consortium name="RefSeq"/>
        </authorList>
    </citation>
    <scope>IDENTIFICATION</scope>
    <source>
        <tissue evidence="3">Gonads</tissue>
    </source>
</reference>
<dbReference type="InterPro" id="IPR040854">
    <property type="entry name" value="ZSWIM9"/>
</dbReference>
<evidence type="ECO:0000259" key="1">
    <source>
        <dbReference type="Pfam" id="PF21599"/>
    </source>
</evidence>
<dbReference type="PANTHER" id="PTHR47086">
    <property type="entry name" value="BTB DOMAIN-CONTAINING PROTEIN"/>
    <property type="match status" value="1"/>
</dbReference>
<accession>A0A6J2X588</accession>
<proteinExistence type="predicted"/>
<dbReference type="PANTHER" id="PTHR47086:SF4">
    <property type="entry name" value="BTB DOMAIN-CONTAINING PROTEIN"/>
    <property type="match status" value="1"/>
</dbReference>
<feature type="domain" description="ZSWIM3 N-terminal" evidence="1">
    <location>
        <begin position="20"/>
        <end position="132"/>
    </location>
</feature>
<dbReference type="Pfam" id="PF21599">
    <property type="entry name" value="ZSWIM3_N"/>
    <property type="match status" value="1"/>
</dbReference>
<dbReference type="InParanoid" id="A0A6J2X588"/>